<proteinExistence type="predicted"/>
<keyword evidence="2" id="KW-1185">Reference proteome</keyword>
<gene>
    <name evidence="1" type="ORF">TrRE_jg8353</name>
</gene>
<evidence type="ECO:0000313" key="1">
    <source>
        <dbReference type="EMBL" id="GMI31353.1"/>
    </source>
</evidence>
<reference evidence="1" key="1">
    <citation type="submission" date="2022-07" db="EMBL/GenBank/DDBJ databases">
        <title>Genome analysis of Parmales, a sister group of diatoms, reveals the evolutionary specialization of diatoms from phago-mixotrophs to photoautotrophs.</title>
        <authorList>
            <person name="Ban H."/>
            <person name="Sato S."/>
            <person name="Yoshikawa S."/>
            <person name="Kazumasa Y."/>
            <person name="Nakamura Y."/>
            <person name="Ichinomiya M."/>
            <person name="Saitoh K."/>
            <person name="Sato N."/>
            <person name="Blanc-Mathieu R."/>
            <person name="Endo H."/>
            <person name="Kuwata A."/>
            <person name="Ogata H."/>
        </authorList>
    </citation>
    <scope>NUCLEOTIDE SEQUENCE</scope>
</reference>
<protein>
    <submittedName>
        <fullName evidence="1">Uncharacterized protein</fullName>
    </submittedName>
</protein>
<sequence>MTAIITLTPIQGLVFMPPFACMCASGDGRLTDDYLSSLSPTPDKYRITPAFYKVPEYVPPKLEMEEETAKVVGGVEVGRLRKRDKIRTFFRTFTKNIRRQKKTLPPLSSVDTFGGGVDPQRYIAS</sequence>
<name>A0A9W7G449_9STRA</name>
<comment type="caution">
    <text evidence="1">The sequence shown here is derived from an EMBL/GenBank/DDBJ whole genome shotgun (WGS) entry which is preliminary data.</text>
</comment>
<organism evidence="1 2">
    <name type="scientific">Triparma retinervis</name>
    <dbReference type="NCBI Taxonomy" id="2557542"/>
    <lineage>
        <taxon>Eukaryota</taxon>
        <taxon>Sar</taxon>
        <taxon>Stramenopiles</taxon>
        <taxon>Ochrophyta</taxon>
        <taxon>Bolidophyceae</taxon>
        <taxon>Parmales</taxon>
        <taxon>Triparmaceae</taxon>
        <taxon>Triparma</taxon>
    </lineage>
</organism>
<dbReference type="OrthoDB" id="10408544at2759"/>
<accession>A0A9W7G449</accession>
<evidence type="ECO:0000313" key="2">
    <source>
        <dbReference type="Proteomes" id="UP001165082"/>
    </source>
</evidence>
<dbReference type="AlphaFoldDB" id="A0A9W7G449"/>
<dbReference type="EMBL" id="BRXZ01007665">
    <property type="protein sequence ID" value="GMI31353.1"/>
    <property type="molecule type" value="Genomic_DNA"/>
</dbReference>
<dbReference type="Proteomes" id="UP001165082">
    <property type="component" value="Unassembled WGS sequence"/>
</dbReference>